<keyword evidence="2" id="KW-0378">Hydrolase</keyword>
<dbReference type="OrthoDB" id="2123594at2759"/>
<evidence type="ECO:0000313" key="6">
    <source>
        <dbReference type="Proteomes" id="UP000244722"/>
    </source>
</evidence>
<protein>
    <recommendedName>
        <fullName evidence="4">Glycoside hydrolase family 3 N-terminal domain-containing protein</fullName>
    </recommendedName>
</protein>
<proteinExistence type="inferred from homology"/>
<reference evidence="5 6" key="1">
    <citation type="submission" date="2017-04" db="EMBL/GenBank/DDBJ databases">
        <title>Draft genome sequence of Tuber borchii Vittad., a whitish edible truffle.</title>
        <authorList>
            <consortium name="DOE Joint Genome Institute"/>
            <person name="Murat C."/>
            <person name="Kuo A."/>
            <person name="Barry K.W."/>
            <person name="Clum A."/>
            <person name="Dockter R.B."/>
            <person name="Fauchery L."/>
            <person name="Iotti M."/>
            <person name="Kohler A."/>
            <person name="Labutti K."/>
            <person name="Lindquist E.A."/>
            <person name="Lipzen A."/>
            <person name="Ohm R.A."/>
            <person name="Wang M."/>
            <person name="Grigoriev I.V."/>
            <person name="Zambonelli A."/>
            <person name="Martin F.M."/>
        </authorList>
    </citation>
    <scope>NUCLEOTIDE SEQUENCE [LARGE SCALE GENOMIC DNA]</scope>
    <source>
        <strain evidence="5 6">Tbo3840</strain>
    </source>
</reference>
<gene>
    <name evidence="5" type="ORF">B9Z19DRAFT_1128595</name>
</gene>
<dbReference type="STRING" id="42251.A0A2T6ZP06"/>
<comment type="caution">
    <text evidence="5">The sequence shown here is derived from an EMBL/GenBank/DDBJ whole genome shotgun (WGS) entry which is preliminary data.</text>
</comment>
<evidence type="ECO:0000256" key="1">
    <source>
        <dbReference type="ARBA" id="ARBA00005336"/>
    </source>
</evidence>
<evidence type="ECO:0000256" key="2">
    <source>
        <dbReference type="ARBA" id="ARBA00022801"/>
    </source>
</evidence>
<name>A0A2T6ZP06_TUBBO</name>
<sequence>MIAQGLLALDVSRLFPPKLDLSCKPSFSGVEETFGDQYLSREAGCSSIRGPQKNALAATVKHFAGFRTPERVLNTAMGVYGHKREVRRTYLLTSKRSTFDADAGGVMSMTVSLQGQIIVYLPGPVASTNSAATASASAVTNAVTIPHHDIETGDGACNHRAIPRKRSSGTAVSRMLRSKFGIGLFENPLPTAP</sequence>
<comment type="similarity">
    <text evidence="1">Belongs to the glycosyl hydrolase 3 family.</text>
</comment>
<evidence type="ECO:0000259" key="4">
    <source>
        <dbReference type="Pfam" id="PF00933"/>
    </source>
</evidence>
<dbReference type="AlphaFoldDB" id="A0A2T6ZP06"/>
<dbReference type="InterPro" id="IPR017853">
    <property type="entry name" value="GH"/>
</dbReference>
<keyword evidence="6" id="KW-1185">Reference proteome</keyword>
<dbReference type="GO" id="GO:0005975">
    <property type="term" value="P:carbohydrate metabolic process"/>
    <property type="evidence" value="ECO:0007669"/>
    <property type="project" value="InterPro"/>
</dbReference>
<dbReference type="Proteomes" id="UP000244722">
    <property type="component" value="Unassembled WGS sequence"/>
</dbReference>
<dbReference type="Gene3D" id="3.20.20.300">
    <property type="entry name" value="Glycoside hydrolase, family 3, N-terminal domain"/>
    <property type="match status" value="1"/>
</dbReference>
<feature type="domain" description="Glycoside hydrolase family 3 N-terminal" evidence="4">
    <location>
        <begin position="2"/>
        <end position="111"/>
    </location>
</feature>
<dbReference type="Pfam" id="PF00933">
    <property type="entry name" value="Glyco_hydro_3"/>
    <property type="match status" value="1"/>
</dbReference>
<evidence type="ECO:0000313" key="5">
    <source>
        <dbReference type="EMBL" id="PUU77207.1"/>
    </source>
</evidence>
<dbReference type="GO" id="GO:0004553">
    <property type="term" value="F:hydrolase activity, hydrolyzing O-glycosyl compounds"/>
    <property type="evidence" value="ECO:0007669"/>
    <property type="project" value="InterPro"/>
</dbReference>
<evidence type="ECO:0000256" key="3">
    <source>
        <dbReference type="ARBA" id="ARBA00023180"/>
    </source>
</evidence>
<dbReference type="InterPro" id="IPR036962">
    <property type="entry name" value="Glyco_hydro_3_N_sf"/>
</dbReference>
<dbReference type="EMBL" id="NESQ01000159">
    <property type="protein sequence ID" value="PUU77207.1"/>
    <property type="molecule type" value="Genomic_DNA"/>
</dbReference>
<organism evidence="5 6">
    <name type="scientific">Tuber borchii</name>
    <name type="common">White truffle</name>
    <dbReference type="NCBI Taxonomy" id="42251"/>
    <lineage>
        <taxon>Eukaryota</taxon>
        <taxon>Fungi</taxon>
        <taxon>Dikarya</taxon>
        <taxon>Ascomycota</taxon>
        <taxon>Pezizomycotina</taxon>
        <taxon>Pezizomycetes</taxon>
        <taxon>Pezizales</taxon>
        <taxon>Tuberaceae</taxon>
        <taxon>Tuber</taxon>
    </lineage>
</organism>
<accession>A0A2T6ZP06</accession>
<dbReference type="InterPro" id="IPR001764">
    <property type="entry name" value="Glyco_hydro_3_N"/>
</dbReference>
<dbReference type="SUPFAM" id="SSF51445">
    <property type="entry name" value="(Trans)glycosidases"/>
    <property type="match status" value="1"/>
</dbReference>
<keyword evidence="3" id="KW-0325">Glycoprotein</keyword>